<accession>A0AB34FM30</accession>
<reference evidence="2" key="1">
    <citation type="submission" date="2023-01" db="EMBL/GenBank/DDBJ databases">
        <title>The growth and conidiation of Purpureocillium lavendulum are regulated by nitrogen source and histone H3K14 acetylation.</title>
        <authorList>
            <person name="Tang P."/>
            <person name="Han J."/>
            <person name="Zhang C."/>
            <person name="Tang P."/>
            <person name="Qi F."/>
            <person name="Zhang K."/>
            <person name="Liang L."/>
        </authorList>
    </citation>
    <scope>NUCLEOTIDE SEQUENCE</scope>
    <source>
        <strain evidence="2">YMF1.00683</strain>
    </source>
</reference>
<evidence type="ECO:0000256" key="1">
    <source>
        <dbReference type="SAM" id="SignalP"/>
    </source>
</evidence>
<name>A0AB34FM30_9HYPO</name>
<evidence type="ECO:0000313" key="3">
    <source>
        <dbReference type="Proteomes" id="UP001163105"/>
    </source>
</evidence>
<feature type="signal peptide" evidence="1">
    <location>
        <begin position="1"/>
        <end position="20"/>
    </location>
</feature>
<keyword evidence="1" id="KW-0732">Signal</keyword>
<evidence type="ECO:0000313" key="2">
    <source>
        <dbReference type="EMBL" id="KAJ6440129.1"/>
    </source>
</evidence>
<comment type="caution">
    <text evidence="2">The sequence shown here is derived from an EMBL/GenBank/DDBJ whole genome shotgun (WGS) entry which is preliminary data.</text>
</comment>
<dbReference type="Proteomes" id="UP001163105">
    <property type="component" value="Unassembled WGS sequence"/>
</dbReference>
<organism evidence="2 3">
    <name type="scientific">Purpureocillium lavendulum</name>
    <dbReference type="NCBI Taxonomy" id="1247861"/>
    <lineage>
        <taxon>Eukaryota</taxon>
        <taxon>Fungi</taxon>
        <taxon>Dikarya</taxon>
        <taxon>Ascomycota</taxon>
        <taxon>Pezizomycotina</taxon>
        <taxon>Sordariomycetes</taxon>
        <taxon>Hypocreomycetidae</taxon>
        <taxon>Hypocreales</taxon>
        <taxon>Ophiocordycipitaceae</taxon>
        <taxon>Purpureocillium</taxon>
    </lineage>
</organism>
<dbReference type="EMBL" id="JAQHRD010000006">
    <property type="protein sequence ID" value="KAJ6440129.1"/>
    <property type="molecule type" value="Genomic_DNA"/>
</dbReference>
<keyword evidence="3" id="KW-1185">Reference proteome</keyword>
<protein>
    <submittedName>
        <fullName evidence="2">Uncharacterized protein</fullName>
    </submittedName>
</protein>
<sequence>MKYNTALVAVAAAFISVGACAPAFVTAIQPSSPCTGGEGGCIVVTTMPHTPPPTATADPTSKESGLLDPDFSHILLGPKFPILPTESVGATTTGTAKPPATTASAELDPNFAYVFKGPGFMLPPTTGSAIDWAVTTAPAQSAA</sequence>
<proteinExistence type="predicted"/>
<dbReference type="PROSITE" id="PS51257">
    <property type="entry name" value="PROKAR_LIPOPROTEIN"/>
    <property type="match status" value="1"/>
</dbReference>
<dbReference type="AlphaFoldDB" id="A0AB34FM30"/>
<feature type="chain" id="PRO_5044225213" evidence="1">
    <location>
        <begin position="21"/>
        <end position="143"/>
    </location>
</feature>
<gene>
    <name evidence="2" type="ORF">O9K51_08020</name>
</gene>